<evidence type="ECO:0000256" key="5">
    <source>
        <dbReference type="PROSITE-ProRule" id="PRU01251"/>
    </source>
</evidence>
<evidence type="ECO:0000256" key="1">
    <source>
        <dbReference type="ARBA" id="ARBA00022737"/>
    </source>
</evidence>
<keyword evidence="1 5" id="KW-0677">Repeat</keyword>
<dbReference type="Pfam" id="PF17871">
    <property type="entry name" value="AAA_lid_9"/>
    <property type="match status" value="1"/>
</dbReference>
<organism evidence="7 8">
    <name type="scientific">Candidatus Yanofskybacteria bacterium RIFCSPHIGHO2_01_FULL_39_8b</name>
    <dbReference type="NCBI Taxonomy" id="1802659"/>
    <lineage>
        <taxon>Bacteria</taxon>
        <taxon>Candidatus Yanofskyibacteriota</taxon>
    </lineage>
</organism>
<dbReference type="SMART" id="SM00382">
    <property type="entry name" value="AAA"/>
    <property type="match status" value="2"/>
</dbReference>
<dbReference type="InterPro" id="IPR004176">
    <property type="entry name" value="Clp_R_N"/>
</dbReference>
<dbReference type="SUPFAM" id="SSF52540">
    <property type="entry name" value="P-loop containing nucleoside triphosphate hydrolases"/>
    <property type="match status" value="2"/>
</dbReference>
<dbReference type="InterPro" id="IPR036628">
    <property type="entry name" value="Clp_N_dom_sf"/>
</dbReference>
<dbReference type="Pfam" id="PF07724">
    <property type="entry name" value="AAA_2"/>
    <property type="match status" value="1"/>
</dbReference>
<proteinExistence type="predicted"/>
<dbReference type="InterPro" id="IPR050130">
    <property type="entry name" value="ClpA_ClpB"/>
</dbReference>
<keyword evidence="3" id="KW-0067">ATP-binding</keyword>
<dbReference type="Pfam" id="PF13191">
    <property type="entry name" value="AAA_16"/>
    <property type="match status" value="1"/>
</dbReference>
<dbReference type="CDD" id="cd19499">
    <property type="entry name" value="RecA-like_ClpB_Hsp104-like"/>
    <property type="match status" value="1"/>
</dbReference>
<reference evidence="7 8" key="1">
    <citation type="journal article" date="2016" name="Nat. Commun.">
        <title>Thousands of microbial genomes shed light on interconnected biogeochemical processes in an aquifer system.</title>
        <authorList>
            <person name="Anantharaman K."/>
            <person name="Brown C.T."/>
            <person name="Hug L.A."/>
            <person name="Sharon I."/>
            <person name="Castelle C.J."/>
            <person name="Probst A.J."/>
            <person name="Thomas B.C."/>
            <person name="Singh A."/>
            <person name="Wilkins M.J."/>
            <person name="Karaoz U."/>
            <person name="Brodie E.L."/>
            <person name="Williams K.H."/>
            <person name="Hubbard S.S."/>
            <person name="Banfield J.F."/>
        </authorList>
    </citation>
    <scope>NUCLEOTIDE SEQUENCE [LARGE SCALE GENOMIC DNA]</scope>
</reference>
<comment type="caution">
    <text evidence="7">The sequence shown here is derived from an EMBL/GenBank/DDBJ whole genome shotgun (WGS) entry which is preliminary data.</text>
</comment>
<dbReference type="InterPro" id="IPR041664">
    <property type="entry name" value="AAA_16"/>
</dbReference>
<evidence type="ECO:0000256" key="4">
    <source>
        <dbReference type="ARBA" id="ARBA00023186"/>
    </source>
</evidence>
<dbReference type="CDD" id="cd00009">
    <property type="entry name" value="AAA"/>
    <property type="match status" value="1"/>
</dbReference>
<dbReference type="AlphaFoldDB" id="A0A1F8EDF5"/>
<dbReference type="GO" id="GO:0016887">
    <property type="term" value="F:ATP hydrolysis activity"/>
    <property type="evidence" value="ECO:0007669"/>
    <property type="project" value="InterPro"/>
</dbReference>
<dbReference type="Gene3D" id="1.10.1780.10">
    <property type="entry name" value="Clp, N-terminal domain"/>
    <property type="match status" value="1"/>
</dbReference>
<dbReference type="GO" id="GO:0005524">
    <property type="term" value="F:ATP binding"/>
    <property type="evidence" value="ECO:0007669"/>
    <property type="project" value="UniProtKB-KW"/>
</dbReference>
<dbReference type="Proteomes" id="UP000177594">
    <property type="component" value="Unassembled WGS sequence"/>
</dbReference>
<dbReference type="Pfam" id="PF02861">
    <property type="entry name" value="Clp_N"/>
    <property type="match status" value="1"/>
</dbReference>
<name>A0A1F8EDF5_9BACT</name>
<protein>
    <recommendedName>
        <fullName evidence="6">Clp R domain-containing protein</fullName>
    </recommendedName>
</protein>
<dbReference type="SMART" id="SM01086">
    <property type="entry name" value="ClpB_D2-small"/>
    <property type="match status" value="1"/>
</dbReference>
<dbReference type="Gene3D" id="3.40.50.300">
    <property type="entry name" value="P-loop containing nucleotide triphosphate hydrolases"/>
    <property type="match status" value="2"/>
</dbReference>
<dbReference type="PANTHER" id="PTHR11638:SF111">
    <property type="entry name" value="ATP-DEPENDENT CLP PROTEASE ATP-BINDING SUBUNIT CLPA"/>
    <property type="match status" value="1"/>
</dbReference>
<evidence type="ECO:0000256" key="3">
    <source>
        <dbReference type="ARBA" id="ARBA00022840"/>
    </source>
</evidence>
<dbReference type="InterPro" id="IPR001270">
    <property type="entry name" value="ClpA/B"/>
</dbReference>
<dbReference type="PROSITE" id="PS51903">
    <property type="entry name" value="CLP_R"/>
    <property type="match status" value="1"/>
</dbReference>
<dbReference type="InterPro" id="IPR003593">
    <property type="entry name" value="AAA+_ATPase"/>
</dbReference>
<dbReference type="GO" id="GO:0005737">
    <property type="term" value="C:cytoplasm"/>
    <property type="evidence" value="ECO:0007669"/>
    <property type="project" value="TreeGrafter"/>
</dbReference>
<accession>A0A1F8EDF5</accession>
<keyword evidence="4" id="KW-0143">Chaperone</keyword>
<dbReference type="InterPro" id="IPR003959">
    <property type="entry name" value="ATPase_AAA_core"/>
</dbReference>
<gene>
    <name evidence="7" type="ORF">A2817_00760</name>
</gene>
<dbReference type="EMBL" id="MGIZ01000035">
    <property type="protein sequence ID" value="OGM98627.1"/>
    <property type="molecule type" value="Genomic_DNA"/>
</dbReference>
<dbReference type="InterPro" id="IPR025662">
    <property type="entry name" value="Sigma_54_int_dom_ATP-bd_1"/>
</dbReference>
<evidence type="ECO:0000313" key="8">
    <source>
        <dbReference type="Proteomes" id="UP000177594"/>
    </source>
</evidence>
<evidence type="ECO:0000259" key="6">
    <source>
        <dbReference type="PROSITE" id="PS51903"/>
    </source>
</evidence>
<evidence type="ECO:0000313" key="7">
    <source>
        <dbReference type="EMBL" id="OGM98627.1"/>
    </source>
</evidence>
<keyword evidence="2" id="KW-0547">Nucleotide-binding</keyword>
<dbReference type="SUPFAM" id="SSF81923">
    <property type="entry name" value="Double Clp-N motif"/>
    <property type="match status" value="1"/>
</dbReference>
<dbReference type="PANTHER" id="PTHR11638">
    <property type="entry name" value="ATP-DEPENDENT CLP PROTEASE"/>
    <property type="match status" value="1"/>
</dbReference>
<evidence type="ECO:0000256" key="2">
    <source>
        <dbReference type="ARBA" id="ARBA00022741"/>
    </source>
</evidence>
<dbReference type="Gene3D" id="1.10.8.60">
    <property type="match status" value="2"/>
</dbReference>
<dbReference type="GO" id="GO:0034605">
    <property type="term" value="P:cellular response to heat"/>
    <property type="evidence" value="ECO:0007669"/>
    <property type="project" value="TreeGrafter"/>
</dbReference>
<sequence length="761" mass="86143">MDLEISPSKIGATAQRIIDQAVEEAERRKHTLLENEHLLIALIQLEWDLFAQLMRDFGLNPQTVLKAIEEHLCGLPSFLGSEFNISASLKLVLQLALHRANRAGRPTIETYDLFSSLLNENHCALALIIRNHGIEPGKLISGLDKIIKNRELLEEQLRRRFELPPFLKHFATNLNFLARQNKIHPVYGRDSEIRQILEILCHRERTNSVMLIGESGVGKTAIVEGLARKIEYEPETIPARLRNCMIVNLQMGTLVAGTMLRGMFEDRITNVIREIKERPNLILFVDEAHTIIGAGSALGAPMDAGNILKSALSRGEVRMIAATTFSEWGEHIQEDEALARRFRTVMIPEPTIQETRHILYSLRPHLENNYSVKISDEALETALELSPRYMRHLHLPDKTISWLDTASVRAEIGQKLEINSEDVISVIADNTRIPQDMIKRSVEDRFKDLGIILHKRVIGQNNAIDAIVRRLILNKGLLKENFDKPDGVLLFLGPTGVGKTELAKAIAEFLFGDDKKMIRLDMSEYQNEIFGIGKLIGMPRGIAGSERGGTLTNQLRDNPYSVILLDEVEKASKDTLNLFLQAFDEGWITDGRGKRVYLSEAIIIMTSNLGSRHFRRLTSPLGFASQNNIGINLIMKEIKKEIKTEMERTFSPEFINRIDEVVVFSPLVKEEVRRIAEKYIESIGSALLKERKYLEVDDDVFDKLATEGHSLAFGARFLKRLIDEQIKIPISARLQSSNSFHVVLQSGKIEVETKELELQTT</sequence>
<feature type="domain" description="Clp R" evidence="6">
    <location>
        <begin position="7"/>
        <end position="149"/>
    </location>
</feature>
<dbReference type="InterPro" id="IPR041546">
    <property type="entry name" value="ClpA/ClpB_AAA_lid"/>
</dbReference>
<dbReference type="InterPro" id="IPR019489">
    <property type="entry name" value="Clp_ATPase_C"/>
</dbReference>
<dbReference type="Pfam" id="PF10431">
    <property type="entry name" value="ClpB_D2-small"/>
    <property type="match status" value="1"/>
</dbReference>
<dbReference type="PROSITE" id="PS00675">
    <property type="entry name" value="SIGMA54_INTERACT_1"/>
    <property type="match status" value="1"/>
</dbReference>
<dbReference type="InterPro" id="IPR027417">
    <property type="entry name" value="P-loop_NTPase"/>
</dbReference>
<dbReference type="PRINTS" id="PR00300">
    <property type="entry name" value="CLPPROTEASEA"/>
</dbReference>